<reference evidence="1" key="1">
    <citation type="submission" date="2022-01" db="EMBL/GenBank/DDBJ databases">
        <title>Draft genome of Methanogenium marinum DSM 15558.</title>
        <authorList>
            <person name="Chen S.-C."/>
            <person name="You Y.-T."/>
        </authorList>
    </citation>
    <scope>NUCLEOTIDE SEQUENCE</scope>
    <source>
        <strain evidence="1">DSM 15558</strain>
    </source>
</reference>
<proteinExistence type="predicted"/>
<evidence type="ECO:0000313" key="2">
    <source>
        <dbReference type="Proteomes" id="UP001143747"/>
    </source>
</evidence>
<keyword evidence="2" id="KW-1185">Reference proteome</keyword>
<name>A0A9Q4KUU0_9EURY</name>
<comment type="caution">
    <text evidence="1">The sequence shown here is derived from an EMBL/GenBank/DDBJ whole genome shotgun (WGS) entry which is preliminary data.</text>
</comment>
<sequence length="96" mass="10639">MIITALFAGCTIQTDTGKTASATLQELPPTLNPENYGGYTATGGLPSVREQYSLILFSGTDYFHQNQQYRIDFEIIKPLNVLIHTATCNAKQRRSI</sequence>
<dbReference type="AlphaFoldDB" id="A0A9Q4KUU0"/>
<accession>A0A9Q4KUU0</accession>
<dbReference type="Proteomes" id="UP001143747">
    <property type="component" value="Unassembled WGS sequence"/>
</dbReference>
<dbReference type="RefSeq" id="WP_274924348.1">
    <property type="nucleotide sequence ID" value="NZ_JAKELO010000002.1"/>
</dbReference>
<evidence type="ECO:0000313" key="1">
    <source>
        <dbReference type="EMBL" id="MDE4907701.1"/>
    </source>
</evidence>
<dbReference type="EMBL" id="JAKELO010000002">
    <property type="protein sequence ID" value="MDE4907701.1"/>
    <property type="molecule type" value="Genomic_DNA"/>
</dbReference>
<organism evidence="1 2">
    <name type="scientific">Methanogenium marinum</name>
    <dbReference type="NCBI Taxonomy" id="348610"/>
    <lineage>
        <taxon>Archaea</taxon>
        <taxon>Methanobacteriati</taxon>
        <taxon>Methanobacteriota</taxon>
        <taxon>Stenosarchaea group</taxon>
        <taxon>Methanomicrobia</taxon>
        <taxon>Methanomicrobiales</taxon>
        <taxon>Methanomicrobiaceae</taxon>
        <taxon>Methanogenium</taxon>
    </lineage>
</organism>
<protein>
    <submittedName>
        <fullName evidence="1">Uncharacterized protein</fullName>
    </submittedName>
</protein>
<gene>
    <name evidence="1" type="ORF">L0665_03620</name>
</gene>